<reference evidence="2" key="1">
    <citation type="submission" date="2018-05" db="EMBL/GenBank/DDBJ databases">
        <authorList>
            <person name="Lanie J.A."/>
            <person name="Ng W.-L."/>
            <person name="Kazmierczak K.M."/>
            <person name="Andrzejewski T.M."/>
            <person name="Davidsen T.M."/>
            <person name="Wayne K.J."/>
            <person name="Tettelin H."/>
            <person name="Glass J.I."/>
            <person name="Rusch D."/>
            <person name="Podicherti R."/>
            <person name="Tsui H.-C.T."/>
            <person name="Winkler M.E."/>
        </authorList>
    </citation>
    <scope>NUCLEOTIDE SEQUENCE</scope>
</reference>
<evidence type="ECO:0000256" key="1">
    <source>
        <dbReference type="SAM" id="MobiDB-lite"/>
    </source>
</evidence>
<accession>A0A383E591</accession>
<dbReference type="EMBL" id="UINC01222822">
    <property type="protein sequence ID" value="SVE51764.1"/>
    <property type="molecule type" value="Genomic_DNA"/>
</dbReference>
<gene>
    <name evidence="2" type="ORF">METZ01_LOCUS504618</name>
</gene>
<feature type="region of interest" description="Disordered" evidence="1">
    <location>
        <begin position="1"/>
        <end position="23"/>
    </location>
</feature>
<organism evidence="2">
    <name type="scientific">marine metagenome</name>
    <dbReference type="NCBI Taxonomy" id="408172"/>
    <lineage>
        <taxon>unclassified sequences</taxon>
        <taxon>metagenomes</taxon>
        <taxon>ecological metagenomes</taxon>
    </lineage>
</organism>
<sequence>MEILTNETVPMDTYSSDHGNNNW</sequence>
<name>A0A383E591_9ZZZZ</name>
<proteinExistence type="predicted"/>
<protein>
    <submittedName>
        <fullName evidence="2">Uncharacterized protein</fullName>
    </submittedName>
</protein>
<evidence type="ECO:0000313" key="2">
    <source>
        <dbReference type="EMBL" id="SVE51764.1"/>
    </source>
</evidence>
<dbReference type="AlphaFoldDB" id="A0A383E591"/>